<dbReference type="AlphaFoldDB" id="A0AAV2AH93"/>
<evidence type="ECO:0000256" key="1">
    <source>
        <dbReference type="SAM" id="MobiDB-lite"/>
    </source>
</evidence>
<sequence>MVSIRMTTTPANKNSNIFEYNKDSSGIRLWKKSCTNSLNLSGRHLMEPRKNSTSSQPVRPLYSSRF</sequence>
<protein>
    <submittedName>
        <fullName evidence="2">Uncharacterized protein</fullName>
    </submittedName>
</protein>
<name>A0AAV2AH93_9ARAC</name>
<dbReference type="Proteomes" id="UP001497382">
    <property type="component" value="Unassembled WGS sequence"/>
</dbReference>
<keyword evidence="3" id="KW-1185">Reference proteome</keyword>
<dbReference type="EMBL" id="CAXIEN010000166">
    <property type="protein sequence ID" value="CAL1283287.1"/>
    <property type="molecule type" value="Genomic_DNA"/>
</dbReference>
<feature type="region of interest" description="Disordered" evidence="1">
    <location>
        <begin position="41"/>
        <end position="66"/>
    </location>
</feature>
<proteinExistence type="predicted"/>
<reference evidence="2 3" key="1">
    <citation type="submission" date="2024-04" db="EMBL/GenBank/DDBJ databases">
        <authorList>
            <person name="Rising A."/>
            <person name="Reimegard J."/>
            <person name="Sonavane S."/>
            <person name="Akerstrom W."/>
            <person name="Nylinder S."/>
            <person name="Hedman E."/>
            <person name="Kallberg Y."/>
        </authorList>
    </citation>
    <scope>NUCLEOTIDE SEQUENCE [LARGE SCALE GENOMIC DNA]</scope>
</reference>
<organism evidence="2 3">
    <name type="scientific">Larinioides sclopetarius</name>
    <dbReference type="NCBI Taxonomy" id="280406"/>
    <lineage>
        <taxon>Eukaryota</taxon>
        <taxon>Metazoa</taxon>
        <taxon>Ecdysozoa</taxon>
        <taxon>Arthropoda</taxon>
        <taxon>Chelicerata</taxon>
        <taxon>Arachnida</taxon>
        <taxon>Araneae</taxon>
        <taxon>Araneomorphae</taxon>
        <taxon>Entelegynae</taxon>
        <taxon>Araneoidea</taxon>
        <taxon>Araneidae</taxon>
        <taxon>Larinioides</taxon>
    </lineage>
</organism>
<evidence type="ECO:0000313" key="2">
    <source>
        <dbReference type="EMBL" id="CAL1283287.1"/>
    </source>
</evidence>
<evidence type="ECO:0000313" key="3">
    <source>
        <dbReference type="Proteomes" id="UP001497382"/>
    </source>
</evidence>
<comment type="caution">
    <text evidence="2">The sequence shown here is derived from an EMBL/GenBank/DDBJ whole genome shotgun (WGS) entry which is preliminary data.</text>
</comment>
<gene>
    <name evidence="2" type="ORF">LARSCL_LOCUS12502</name>
</gene>
<accession>A0AAV2AH93</accession>